<keyword evidence="3" id="KW-1185">Reference proteome</keyword>
<sequence length="131" mass="13954">MDVSLAQIFSSPLGRLQLFEVAAFTRGVLAGIEHIHKSLKITHGNLSSASVLLSVSGNIKIANLGTSMLENKGISESQRDIEAVGGIIIECLEPSTFLRKGGSLISNDWGSDILNFVESTKSQSATKILKV</sequence>
<name>A0A9X0C119_9EURO</name>
<reference evidence="2" key="2">
    <citation type="journal article" date="2023" name="IMA Fungus">
        <title>Comparative genomic study of the Penicillium genus elucidates a diverse pangenome and 15 lateral gene transfer events.</title>
        <authorList>
            <person name="Petersen C."/>
            <person name="Sorensen T."/>
            <person name="Nielsen M.R."/>
            <person name="Sondergaard T.E."/>
            <person name="Sorensen J.L."/>
            <person name="Fitzpatrick D.A."/>
            <person name="Frisvad J.C."/>
            <person name="Nielsen K.L."/>
        </authorList>
    </citation>
    <scope>NUCLEOTIDE SEQUENCE</scope>
    <source>
        <strain evidence="2">IBT 29495</strain>
    </source>
</reference>
<dbReference type="GO" id="GO:0004672">
    <property type="term" value="F:protein kinase activity"/>
    <property type="evidence" value="ECO:0007669"/>
    <property type="project" value="InterPro"/>
</dbReference>
<dbReference type="SUPFAM" id="SSF56112">
    <property type="entry name" value="Protein kinase-like (PK-like)"/>
    <property type="match status" value="1"/>
</dbReference>
<proteinExistence type="predicted"/>
<dbReference type="InterPro" id="IPR000719">
    <property type="entry name" value="Prot_kinase_dom"/>
</dbReference>
<dbReference type="AlphaFoldDB" id="A0A9X0C119"/>
<dbReference type="Gene3D" id="1.10.510.10">
    <property type="entry name" value="Transferase(Phosphotransferase) domain 1"/>
    <property type="match status" value="1"/>
</dbReference>
<gene>
    <name evidence="2" type="ORF">N7463_009762</name>
</gene>
<evidence type="ECO:0000313" key="3">
    <source>
        <dbReference type="Proteomes" id="UP001149954"/>
    </source>
</evidence>
<comment type="caution">
    <text evidence="2">The sequence shown here is derived from an EMBL/GenBank/DDBJ whole genome shotgun (WGS) entry which is preliminary data.</text>
</comment>
<dbReference type="EMBL" id="JAPWDS010000006">
    <property type="protein sequence ID" value="KAJ5493675.1"/>
    <property type="molecule type" value="Genomic_DNA"/>
</dbReference>
<dbReference type="Proteomes" id="UP001149954">
    <property type="component" value="Unassembled WGS sequence"/>
</dbReference>
<reference evidence="2" key="1">
    <citation type="submission" date="2022-12" db="EMBL/GenBank/DDBJ databases">
        <authorList>
            <person name="Petersen C."/>
        </authorList>
    </citation>
    <scope>NUCLEOTIDE SEQUENCE</scope>
    <source>
        <strain evidence="2">IBT 29495</strain>
    </source>
</reference>
<evidence type="ECO:0000313" key="2">
    <source>
        <dbReference type="EMBL" id="KAJ5493675.1"/>
    </source>
</evidence>
<dbReference type="InterPro" id="IPR011009">
    <property type="entry name" value="Kinase-like_dom_sf"/>
</dbReference>
<feature type="domain" description="Protein kinase" evidence="1">
    <location>
        <begin position="1"/>
        <end position="131"/>
    </location>
</feature>
<dbReference type="GO" id="GO:0005524">
    <property type="term" value="F:ATP binding"/>
    <property type="evidence" value="ECO:0007669"/>
    <property type="project" value="InterPro"/>
</dbReference>
<evidence type="ECO:0000259" key="1">
    <source>
        <dbReference type="PROSITE" id="PS50011"/>
    </source>
</evidence>
<dbReference type="PROSITE" id="PS50011">
    <property type="entry name" value="PROTEIN_KINASE_DOM"/>
    <property type="match status" value="1"/>
</dbReference>
<dbReference type="OrthoDB" id="4062651at2759"/>
<protein>
    <recommendedName>
        <fullName evidence="1">Protein kinase domain-containing protein</fullName>
    </recommendedName>
</protein>
<accession>A0A9X0C119</accession>
<organism evidence="2 3">
    <name type="scientific">Penicillium fimorum</name>
    <dbReference type="NCBI Taxonomy" id="1882269"/>
    <lineage>
        <taxon>Eukaryota</taxon>
        <taxon>Fungi</taxon>
        <taxon>Dikarya</taxon>
        <taxon>Ascomycota</taxon>
        <taxon>Pezizomycotina</taxon>
        <taxon>Eurotiomycetes</taxon>
        <taxon>Eurotiomycetidae</taxon>
        <taxon>Eurotiales</taxon>
        <taxon>Aspergillaceae</taxon>
        <taxon>Penicillium</taxon>
    </lineage>
</organism>